<name>A0A507CBH7_9FUNG</name>
<dbReference type="PRINTS" id="PR00310">
    <property type="entry name" value="ANTIPRLFBTG1"/>
</dbReference>
<reference evidence="4 5" key="1">
    <citation type="journal article" date="2019" name="Sci. Rep.">
        <title>Comparative genomics of chytrid fungi reveal insights into the obligate biotrophic and pathogenic lifestyle of Synchytrium endobioticum.</title>
        <authorList>
            <person name="van de Vossenberg B.T.L.H."/>
            <person name="Warris S."/>
            <person name="Nguyen H.D.T."/>
            <person name="van Gent-Pelzer M.P.E."/>
            <person name="Joly D.L."/>
            <person name="van de Geest H.C."/>
            <person name="Bonants P.J.M."/>
            <person name="Smith D.S."/>
            <person name="Levesque C.A."/>
            <person name="van der Lee T.A.J."/>
        </authorList>
    </citation>
    <scope>NUCLEOTIDE SEQUENCE [LARGE SCALE GENOMIC DNA]</scope>
    <source>
        <strain evidence="4 5">JEL517</strain>
    </source>
</reference>
<dbReference type="SMART" id="SM00099">
    <property type="entry name" value="btg1"/>
    <property type="match status" value="1"/>
</dbReference>
<evidence type="ECO:0000256" key="1">
    <source>
        <dbReference type="ARBA" id="ARBA00007989"/>
    </source>
</evidence>
<dbReference type="Pfam" id="PF07742">
    <property type="entry name" value="BTG"/>
    <property type="match status" value="1"/>
</dbReference>
<dbReference type="GO" id="GO:0005634">
    <property type="term" value="C:nucleus"/>
    <property type="evidence" value="ECO:0007669"/>
    <property type="project" value="TreeGrafter"/>
</dbReference>
<dbReference type="GeneID" id="42002560"/>
<dbReference type="STRING" id="1806994.A0A507CBH7"/>
<organism evidence="4 5">
    <name type="scientific">Synchytrium microbalum</name>
    <dbReference type="NCBI Taxonomy" id="1806994"/>
    <lineage>
        <taxon>Eukaryota</taxon>
        <taxon>Fungi</taxon>
        <taxon>Fungi incertae sedis</taxon>
        <taxon>Chytridiomycota</taxon>
        <taxon>Chytridiomycota incertae sedis</taxon>
        <taxon>Chytridiomycetes</taxon>
        <taxon>Synchytriales</taxon>
        <taxon>Synchytriaceae</taxon>
        <taxon>Synchytrium</taxon>
    </lineage>
</organism>
<accession>A0A507CBH7</accession>
<gene>
    <name evidence="4" type="ORF">SmJEL517_g01335</name>
</gene>
<evidence type="ECO:0000313" key="4">
    <source>
        <dbReference type="EMBL" id="TPX36499.1"/>
    </source>
</evidence>
<dbReference type="RefSeq" id="XP_031026713.1">
    <property type="nucleotide sequence ID" value="XM_031167263.1"/>
</dbReference>
<dbReference type="InterPro" id="IPR033332">
    <property type="entry name" value="BTG"/>
</dbReference>
<dbReference type="AlphaFoldDB" id="A0A507CBH7"/>
<dbReference type="InterPro" id="IPR002087">
    <property type="entry name" value="Anti_prolifrtn"/>
</dbReference>
<dbReference type="GO" id="GO:0005737">
    <property type="term" value="C:cytoplasm"/>
    <property type="evidence" value="ECO:0007669"/>
    <property type="project" value="TreeGrafter"/>
</dbReference>
<comment type="caution">
    <text evidence="4">The sequence shown here is derived from an EMBL/GenBank/DDBJ whole genome shotgun (WGS) entry which is preliminary data.</text>
</comment>
<feature type="compositionally biased region" description="Low complexity" evidence="2">
    <location>
        <begin position="147"/>
        <end position="160"/>
    </location>
</feature>
<dbReference type="EMBL" id="QEAO01000004">
    <property type="protein sequence ID" value="TPX36499.1"/>
    <property type="molecule type" value="Genomic_DNA"/>
</dbReference>
<feature type="compositionally biased region" description="Low complexity" evidence="2">
    <location>
        <begin position="170"/>
        <end position="179"/>
    </location>
</feature>
<dbReference type="Gene3D" id="3.90.640.90">
    <property type="entry name" value="Anti-proliferative protein, N-terminal domain"/>
    <property type="match status" value="1"/>
</dbReference>
<sequence>MKTEIEQAVKYLSQGYLPKNYSRDKVEQFELLLSTALERRFEGHWDPSRPHVGNAFRAVSINAGRCDSLLQSVITEIGLAKSDNHFPADLCIWIDPHCVSYKVGEYGIAQNLYCDERSLEILDLPVYFKGLSNNRARSPYGTNGTVSYTSPPAPTQQSSPGTLSMSATLSSPQQQRSPPFQAGRSSLGYQLVSAQ</sequence>
<feature type="region of interest" description="Disordered" evidence="2">
    <location>
        <begin position="139"/>
        <end position="195"/>
    </location>
</feature>
<evidence type="ECO:0000259" key="3">
    <source>
        <dbReference type="SMART" id="SM00099"/>
    </source>
</evidence>
<dbReference type="Proteomes" id="UP000319731">
    <property type="component" value="Unassembled WGS sequence"/>
</dbReference>
<dbReference type="OrthoDB" id="19928at2759"/>
<dbReference type="PANTHER" id="PTHR22978">
    <property type="entry name" value="B-CELL TRANSLOCATION GENE"/>
    <property type="match status" value="1"/>
</dbReference>
<comment type="similarity">
    <text evidence="1">Belongs to the BTG family.</text>
</comment>
<evidence type="ECO:0000313" key="5">
    <source>
        <dbReference type="Proteomes" id="UP000319731"/>
    </source>
</evidence>
<dbReference type="InterPro" id="IPR036054">
    <property type="entry name" value="BTG-like_sf"/>
</dbReference>
<protein>
    <recommendedName>
        <fullName evidence="3">Anti-proliferative protein domain-containing protein</fullName>
    </recommendedName>
</protein>
<dbReference type="SUPFAM" id="SSF160696">
    <property type="entry name" value="BTG domain-like"/>
    <property type="match status" value="1"/>
</dbReference>
<dbReference type="PANTHER" id="PTHR22978:SF22">
    <property type="entry name" value="BTG FAMILY PROTEIN"/>
    <property type="match status" value="1"/>
</dbReference>
<feature type="compositionally biased region" description="Polar residues" evidence="2">
    <location>
        <begin position="183"/>
        <end position="195"/>
    </location>
</feature>
<evidence type="ECO:0000256" key="2">
    <source>
        <dbReference type="SAM" id="MobiDB-lite"/>
    </source>
</evidence>
<keyword evidence="5" id="KW-1185">Reference proteome</keyword>
<feature type="domain" description="Anti-proliferative protein" evidence="3">
    <location>
        <begin position="1"/>
        <end position="106"/>
    </location>
</feature>
<proteinExistence type="inferred from homology"/>